<keyword evidence="7" id="KW-1185">Reference proteome</keyword>
<protein>
    <submittedName>
        <fullName evidence="6">C-type cytochrome</fullName>
    </submittedName>
</protein>
<dbReference type="AlphaFoldDB" id="A0A5R8KHT1"/>
<name>A0A5R8KHT1_9BACT</name>
<dbReference type="InterPro" id="IPR036909">
    <property type="entry name" value="Cyt_c-like_dom_sf"/>
</dbReference>
<dbReference type="Proteomes" id="UP000306196">
    <property type="component" value="Unassembled WGS sequence"/>
</dbReference>
<keyword evidence="1 4" id="KW-0349">Heme</keyword>
<dbReference type="Pfam" id="PF23500">
    <property type="entry name" value="DUF7133"/>
    <property type="match status" value="1"/>
</dbReference>
<dbReference type="SUPFAM" id="SSF50952">
    <property type="entry name" value="Soluble quinoprotein glucose dehydrogenase"/>
    <property type="match status" value="1"/>
</dbReference>
<reference evidence="6 7" key="1">
    <citation type="submission" date="2019-05" db="EMBL/GenBank/DDBJ databases">
        <title>Verrucobacter flavum gen. nov., sp. nov. a new member of the family Verrucomicrobiaceae.</title>
        <authorList>
            <person name="Szuroczki S."/>
            <person name="Abbaszade G."/>
            <person name="Szabo A."/>
            <person name="Felfoldi T."/>
            <person name="Schumann P."/>
            <person name="Boka K."/>
            <person name="Keki Z."/>
            <person name="Toumi M."/>
            <person name="Toth E."/>
        </authorList>
    </citation>
    <scope>NUCLEOTIDE SEQUENCE [LARGE SCALE GENOMIC DNA]</scope>
    <source>
        <strain evidence="6 7">MG-N-17</strain>
    </source>
</reference>
<dbReference type="Pfam" id="PF00034">
    <property type="entry name" value="Cytochrom_C"/>
    <property type="match status" value="1"/>
</dbReference>
<dbReference type="InterPro" id="IPR013428">
    <property type="entry name" value="Membrane-bound_put_N"/>
</dbReference>
<evidence type="ECO:0000256" key="2">
    <source>
        <dbReference type="ARBA" id="ARBA00022723"/>
    </source>
</evidence>
<dbReference type="NCBIfam" id="TIGR02604">
    <property type="entry name" value="Piru_Ver_Nterm"/>
    <property type="match status" value="1"/>
</dbReference>
<dbReference type="InterPro" id="IPR009056">
    <property type="entry name" value="Cyt_c-like_dom"/>
</dbReference>
<evidence type="ECO:0000313" key="7">
    <source>
        <dbReference type="Proteomes" id="UP000306196"/>
    </source>
</evidence>
<evidence type="ECO:0000313" key="6">
    <source>
        <dbReference type="EMBL" id="TLD71868.1"/>
    </source>
</evidence>
<evidence type="ECO:0000259" key="5">
    <source>
        <dbReference type="PROSITE" id="PS51007"/>
    </source>
</evidence>
<proteinExistence type="predicted"/>
<feature type="domain" description="Cytochrome c" evidence="5">
    <location>
        <begin position="875"/>
        <end position="1008"/>
    </location>
</feature>
<dbReference type="SUPFAM" id="SSF46626">
    <property type="entry name" value="Cytochrome c"/>
    <property type="match status" value="1"/>
</dbReference>
<dbReference type="PANTHER" id="PTHR33546:SF1">
    <property type="entry name" value="LARGE, MULTIFUNCTIONAL SECRETED PROTEIN"/>
    <property type="match status" value="1"/>
</dbReference>
<dbReference type="RefSeq" id="WP_138084872.1">
    <property type="nucleotide sequence ID" value="NZ_VAUV01000003.1"/>
</dbReference>
<dbReference type="SUPFAM" id="SSF48371">
    <property type="entry name" value="ARM repeat"/>
    <property type="match status" value="1"/>
</dbReference>
<gene>
    <name evidence="6" type="ORF">FEM03_03840</name>
</gene>
<dbReference type="OrthoDB" id="174301at2"/>
<dbReference type="InterPro" id="IPR011041">
    <property type="entry name" value="Quinoprot_gluc/sorb_DH_b-prop"/>
</dbReference>
<evidence type="ECO:0000256" key="4">
    <source>
        <dbReference type="PROSITE-ProRule" id="PRU00433"/>
    </source>
</evidence>
<sequence>MLMRTLMLCLMGWMFGGVDLGVADEIRSVRTYREAYGATKGELKVDPGKELGRYPAVEPKEAVGTFKVKDGFRMELVAHEPGVRSPIAMSFDERGRMFVCEMIDYSEQRDEKPHLGRVSMLEDRDGDGFYESSRVFADDLPWPTGVIAAMGGIYVVATPNIWFLKDTDGDGRADVREKVFAGIGVGLKILNVQALANCPQWGPDNRIHVQSGNGNRGKLKCLKRPDLPELEIAGHDFWFDPLTYEFGLEPGGGQYGMSYDDFGRRFVCNNSDHLRFYVYDGRYAARNPFYKMPGSLASIAADGGAAEVFRISPDEPWRILRTRWRVSGVVPGAMEGGGRVSGYFTGATGTTVYRGDAYGSEFVNNTFTGDAGGALIHRKVITEDGVSLVGRRPVDETGVEFAASTDTWVRMVNFANAPDGCLYACDMYREVIEHPWSIPDEIKKHLDLTSGRDRGRLWRVAPVRGEWTRRANVDVGRLGMSELVEMLEHENGWHRDTASRLIYERQDRTAVPLLERMVRVSQSEVARLHALSALDGLRALSAEVLLKAMKDGSEHVRERALRLAEESEGEDLIGVVERVVVALRDEKPRVRMQAAFTLAEVGGEMVHAREMAKLLVADFEDDWVRSAVLSARPAQVAKILVEFEDGEVDGGALVMADLIRIVAAWADEARQVELVELVASRWADAEVIGALSEGLKHAGTSLFERDQGGSLAGVFGRAAEVVMDESVGEKERVGAVGLLGADGFERSGEVLGRCLTKGRPVALQVAAMRALGRYVDAEVAEMILREWQGYDVVGRAAAVGVLLERPEWVRVLLETMKDGESGLKAGMLSASQVQGLIGQRDETLAALAREVLAEVIPPSRVSVLAKFQGALDLKGDGVKGREVFVQRCFACHRADGLGVLVGPDLVTVKGRGRAGLMEAILDPAREVAPQYVGYVVETKEGQTLTGVIKEDGASGMTLLLMGGAEVVIPRSEVRRVSAAGSSFMPEGLEAGMSEQEMADLLTFIEGLR</sequence>
<evidence type="ECO:0000256" key="3">
    <source>
        <dbReference type="ARBA" id="ARBA00023004"/>
    </source>
</evidence>
<dbReference type="GO" id="GO:0020037">
    <property type="term" value="F:heme binding"/>
    <property type="evidence" value="ECO:0007669"/>
    <property type="project" value="InterPro"/>
</dbReference>
<evidence type="ECO:0000256" key="1">
    <source>
        <dbReference type="ARBA" id="ARBA00022617"/>
    </source>
</evidence>
<accession>A0A5R8KHT1</accession>
<dbReference type="InterPro" id="IPR016024">
    <property type="entry name" value="ARM-type_fold"/>
</dbReference>
<keyword evidence="2 4" id="KW-0479">Metal-binding</keyword>
<dbReference type="GO" id="GO:0046872">
    <property type="term" value="F:metal ion binding"/>
    <property type="evidence" value="ECO:0007669"/>
    <property type="project" value="UniProtKB-KW"/>
</dbReference>
<keyword evidence="3 4" id="KW-0408">Iron</keyword>
<dbReference type="InterPro" id="IPR055557">
    <property type="entry name" value="DUF7133"/>
</dbReference>
<dbReference type="Gene3D" id="1.25.10.10">
    <property type="entry name" value="Leucine-rich Repeat Variant"/>
    <property type="match status" value="1"/>
</dbReference>
<dbReference type="PROSITE" id="PS51007">
    <property type="entry name" value="CYTC"/>
    <property type="match status" value="1"/>
</dbReference>
<dbReference type="NCBIfam" id="TIGR02603">
    <property type="entry name" value="CxxCH_TIGR02603"/>
    <property type="match status" value="1"/>
</dbReference>
<organism evidence="6 7">
    <name type="scientific">Phragmitibacter flavus</name>
    <dbReference type="NCBI Taxonomy" id="2576071"/>
    <lineage>
        <taxon>Bacteria</taxon>
        <taxon>Pseudomonadati</taxon>
        <taxon>Verrucomicrobiota</taxon>
        <taxon>Verrucomicrobiia</taxon>
        <taxon>Verrucomicrobiales</taxon>
        <taxon>Verrucomicrobiaceae</taxon>
        <taxon>Phragmitibacter</taxon>
    </lineage>
</organism>
<dbReference type="PANTHER" id="PTHR33546">
    <property type="entry name" value="LARGE, MULTIFUNCTIONAL SECRETED PROTEIN-RELATED"/>
    <property type="match status" value="1"/>
</dbReference>
<dbReference type="InterPro" id="IPR013427">
    <property type="entry name" value="Haem-bd_dom_put"/>
</dbReference>
<dbReference type="EMBL" id="VAUV01000003">
    <property type="protein sequence ID" value="TLD71868.1"/>
    <property type="molecule type" value="Genomic_DNA"/>
</dbReference>
<dbReference type="GO" id="GO:0009055">
    <property type="term" value="F:electron transfer activity"/>
    <property type="evidence" value="ECO:0007669"/>
    <property type="project" value="InterPro"/>
</dbReference>
<comment type="caution">
    <text evidence="6">The sequence shown here is derived from an EMBL/GenBank/DDBJ whole genome shotgun (WGS) entry which is preliminary data.</text>
</comment>
<dbReference type="InterPro" id="IPR011989">
    <property type="entry name" value="ARM-like"/>
</dbReference>
<dbReference type="Gene3D" id="1.10.760.10">
    <property type="entry name" value="Cytochrome c-like domain"/>
    <property type="match status" value="1"/>
</dbReference>